<keyword evidence="1" id="KW-0472">Membrane</keyword>
<dbReference type="Proteomes" id="UP000596252">
    <property type="component" value="Chromosome"/>
</dbReference>
<evidence type="ECO:0000313" key="3">
    <source>
        <dbReference type="Proteomes" id="UP000596252"/>
    </source>
</evidence>
<gene>
    <name evidence="2" type="ORF">JQC75_13095</name>
</gene>
<protein>
    <submittedName>
        <fullName evidence="2">Uncharacterized protein</fullName>
    </submittedName>
</protein>
<keyword evidence="1" id="KW-0812">Transmembrane</keyword>
<accession>A0ABX7G0I2</accession>
<evidence type="ECO:0000313" key="2">
    <source>
        <dbReference type="EMBL" id="QRH00809.1"/>
    </source>
</evidence>
<reference evidence="2 3" key="1">
    <citation type="journal article" date="2012" name="Antonie Van Leeuwenhoek">
        <title>Shewanella litorisediminis sp. nov., a gammaproteobacterium isolated from a tidal flat sediment.</title>
        <authorList>
            <person name="Lee M.H."/>
            <person name="Yoon J.H."/>
        </authorList>
    </citation>
    <scope>NUCLEOTIDE SEQUENCE [LARGE SCALE GENOMIC DNA]</scope>
    <source>
        <strain evidence="2 3">SMK1-12</strain>
    </source>
</reference>
<feature type="transmembrane region" description="Helical" evidence="1">
    <location>
        <begin position="104"/>
        <end position="126"/>
    </location>
</feature>
<feature type="transmembrane region" description="Helical" evidence="1">
    <location>
        <begin position="64"/>
        <end position="84"/>
    </location>
</feature>
<proteinExistence type="predicted"/>
<keyword evidence="1" id="KW-1133">Transmembrane helix</keyword>
<sequence>MFIGYLVVAAIIVKTSLMGLGGMSLAIASVAYLLNRLWMRSRARPFRGKQVSNQAQTSVLGSKFAQLCLTAALLHLAVYLGLVVKLLMMDGLEDIPAFLLSHLVLHHVLCALIGGIVTLMAIRLYLARREPPSLPRIG</sequence>
<organism evidence="2 3">
    <name type="scientific">Shewanella litorisediminis</name>
    <dbReference type="NCBI Taxonomy" id="1173586"/>
    <lineage>
        <taxon>Bacteria</taxon>
        <taxon>Pseudomonadati</taxon>
        <taxon>Pseudomonadota</taxon>
        <taxon>Gammaproteobacteria</taxon>
        <taxon>Alteromonadales</taxon>
        <taxon>Shewanellaceae</taxon>
        <taxon>Shewanella</taxon>
    </lineage>
</organism>
<name>A0ABX7G0I2_9GAMM</name>
<keyword evidence="3" id="KW-1185">Reference proteome</keyword>
<dbReference type="EMBL" id="CP069213">
    <property type="protein sequence ID" value="QRH00809.1"/>
    <property type="molecule type" value="Genomic_DNA"/>
</dbReference>
<evidence type="ECO:0000256" key="1">
    <source>
        <dbReference type="SAM" id="Phobius"/>
    </source>
</evidence>
<dbReference type="RefSeq" id="WP_203324516.1">
    <property type="nucleotide sequence ID" value="NZ_CP069213.1"/>
</dbReference>
<feature type="transmembrane region" description="Helical" evidence="1">
    <location>
        <begin position="6"/>
        <end position="34"/>
    </location>
</feature>